<organism evidence="4">
    <name type="scientific">Micromonas pusilla (strain CCMP1545)</name>
    <name type="common">Picoplanktonic green alga</name>
    <dbReference type="NCBI Taxonomy" id="564608"/>
    <lineage>
        <taxon>Eukaryota</taxon>
        <taxon>Viridiplantae</taxon>
        <taxon>Chlorophyta</taxon>
        <taxon>Mamiellophyceae</taxon>
        <taxon>Mamiellales</taxon>
        <taxon>Mamiellaceae</taxon>
        <taxon>Micromonas</taxon>
    </lineage>
</organism>
<evidence type="ECO:0000256" key="1">
    <source>
        <dbReference type="SAM" id="MobiDB-lite"/>
    </source>
</evidence>
<gene>
    <name evidence="3" type="ORF">MICPUCDRAFT_38025</name>
</gene>
<dbReference type="GO" id="GO:0016491">
    <property type="term" value="F:oxidoreductase activity"/>
    <property type="evidence" value="ECO:0007669"/>
    <property type="project" value="TreeGrafter"/>
</dbReference>
<dbReference type="STRING" id="564608.C1MI57"/>
<evidence type="ECO:0000313" key="3">
    <source>
        <dbReference type="EMBL" id="EEH60324.1"/>
    </source>
</evidence>
<feature type="signal peptide" evidence="2">
    <location>
        <begin position="1"/>
        <end position="25"/>
    </location>
</feature>
<accession>C1MI57</accession>
<feature type="region of interest" description="Disordered" evidence="1">
    <location>
        <begin position="167"/>
        <end position="208"/>
    </location>
</feature>
<dbReference type="GO" id="GO:0005788">
    <property type="term" value="C:endoplasmic reticulum lumen"/>
    <property type="evidence" value="ECO:0007669"/>
    <property type="project" value="TreeGrafter"/>
</dbReference>
<dbReference type="PANTHER" id="PTHR13077">
    <property type="entry name" value="SELENOPROTEIN F"/>
    <property type="match status" value="1"/>
</dbReference>
<dbReference type="Proteomes" id="UP000001876">
    <property type="component" value="Unassembled WGS sequence"/>
</dbReference>
<protein>
    <submittedName>
        <fullName evidence="3">Predicted protein</fullName>
    </submittedName>
</protein>
<proteinExistence type="predicted"/>
<evidence type="ECO:0000313" key="4">
    <source>
        <dbReference type="Proteomes" id="UP000001876"/>
    </source>
</evidence>
<feature type="chain" id="PRO_5002911947" evidence="2">
    <location>
        <begin position="26"/>
        <end position="208"/>
    </location>
</feature>
<sequence>MGETSARGVRAVVLLLASIAATATAARAEEASSPTCLDLGFSGLAPCGECDVLAKHTAEADDRASADALHRECLRCCAPERRKDGTYLAARLEVQAYIDDHHEEVKKRHKVKLVYKQGAMPIIKFRAENADFDEVGAESVKLNGRAHWKAADIADFLRTKLKPKDDVAADDAGEVGGSGSEDGGKKKGSKKTKGSKKKPSKKHDATEL</sequence>
<name>C1MI57_MICPC</name>
<dbReference type="KEGG" id="mpp:MICPUCDRAFT_38025"/>
<reference evidence="3 4" key="1">
    <citation type="journal article" date="2009" name="Science">
        <title>Green evolution and dynamic adaptations revealed by genomes of the marine picoeukaryotes Micromonas.</title>
        <authorList>
            <person name="Worden A.Z."/>
            <person name="Lee J.H."/>
            <person name="Mock T."/>
            <person name="Rouze P."/>
            <person name="Simmons M.P."/>
            <person name="Aerts A.L."/>
            <person name="Allen A.E."/>
            <person name="Cuvelier M.L."/>
            <person name="Derelle E."/>
            <person name="Everett M.V."/>
            <person name="Foulon E."/>
            <person name="Grimwood J."/>
            <person name="Gundlach H."/>
            <person name="Henrissat B."/>
            <person name="Napoli C."/>
            <person name="McDonald S.M."/>
            <person name="Parker M.S."/>
            <person name="Rombauts S."/>
            <person name="Salamov A."/>
            <person name="Von Dassow P."/>
            <person name="Badger J.H."/>
            <person name="Coutinho P.M."/>
            <person name="Demir E."/>
            <person name="Dubchak I."/>
            <person name="Gentemann C."/>
            <person name="Eikrem W."/>
            <person name="Gready J.E."/>
            <person name="John U."/>
            <person name="Lanier W."/>
            <person name="Lindquist E.A."/>
            <person name="Lucas S."/>
            <person name="Mayer K.F."/>
            <person name="Moreau H."/>
            <person name="Not F."/>
            <person name="Otillar R."/>
            <person name="Panaud O."/>
            <person name="Pangilinan J."/>
            <person name="Paulsen I."/>
            <person name="Piegu B."/>
            <person name="Poliakov A."/>
            <person name="Robbens S."/>
            <person name="Schmutz J."/>
            <person name="Toulza E."/>
            <person name="Wyss T."/>
            <person name="Zelensky A."/>
            <person name="Zhou K."/>
            <person name="Armbrust E.V."/>
            <person name="Bhattacharya D."/>
            <person name="Goodenough U.W."/>
            <person name="Van de Peer Y."/>
            <person name="Grigoriev I.V."/>
        </authorList>
    </citation>
    <scope>NUCLEOTIDE SEQUENCE [LARGE SCALE GENOMIC DNA]</scope>
    <source>
        <strain evidence="3 4">CCMP1545</strain>
    </source>
</reference>
<keyword evidence="4" id="KW-1185">Reference proteome</keyword>
<dbReference type="GeneID" id="9680929"/>
<evidence type="ECO:0000256" key="2">
    <source>
        <dbReference type="SAM" id="SignalP"/>
    </source>
</evidence>
<keyword evidence="2" id="KW-0732">Signal</keyword>
<dbReference type="RefSeq" id="XP_003055072.1">
    <property type="nucleotide sequence ID" value="XM_003055026.1"/>
</dbReference>
<feature type="compositionally biased region" description="Basic residues" evidence="1">
    <location>
        <begin position="186"/>
        <end position="201"/>
    </location>
</feature>
<dbReference type="PANTHER" id="PTHR13077:SF6">
    <property type="entry name" value="SELENOPROTEIN F"/>
    <property type="match status" value="1"/>
</dbReference>
<dbReference type="InterPro" id="IPR039992">
    <property type="entry name" value="Sep15_SelM"/>
</dbReference>
<dbReference type="AlphaFoldDB" id="C1MI57"/>
<dbReference type="EMBL" id="GG663735">
    <property type="protein sequence ID" value="EEH60324.1"/>
    <property type="molecule type" value="Genomic_DNA"/>
</dbReference>